<reference evidence="1 2" key="1">
    <citation type="journal article" date="2019" name="Emerg. Microbes Infect.">
        <title>Comprehensive subspecies identification of 175 nontuberculous mycobacteria species based on 7547 genomic profiles.</title>
        <authorList>
            <person name="Matsumoto Y."/>
            <person name="Kinjo T."/>
            <person name="Motooka D."/>
            <person name="Nabeya D."/>
            <person name="Jung N."/>
            <person name="Uechi K."/>
            <person name="Horii T."/>
            <person name="Iida T."/>
            <person name="Fujita J."/>
            <person name="Nakamura S."/>
        </authorList>
    </citation>
    <scope>NUCLEOTIDE SEQUENCE [LARGE SCALE GENOMIC DNA]</scope>
    <source>
        <strain evidence="1 2">JCM 14742</strain>
    </source>
</reference>
<organism evidence="1 2">
    <name type="scientific">Mycobacterium parmense</name>
    <dbReference type="NCBI Taxonomy" id="185642"/>
    <lineage>
        <taxon>Bacteria</taxon>
        <taxon>Bacillati</taxon>
        <taxon>Actinomycetota</taxon>
        <taxon>Actinomycetes</taxon>
        <taxon>Mycobacteriales</taxon>
        <taxon>Mycobacteriaceae</taxon>
        <taxon>Mycobacterium</taxon>
        <taxon>Mycobacterium simiae complex</taxon>
    </lineage>
</organism>
<dbReference type="EMBL" id="AP022614">
    <property type="protein sequence ID" value="BBZ45731.1"/>
    <property type="molecule type" value="Genomic_DNA"/>
</dbReference>
<dbReference type="RefSeq" id="WP_085272012.1">
    <property type="nucleotide sequence ID" value="NZ_AP022614.1"/>
</dbReference>
<proteinExistence type="predicted"/>
<dbReference type="PANTHER" id="PTHR37330">
    <property type="entry name" value="CONSERVED TRANSMEMBRANE PROTEIN-RELATED"/>
    <property type="match status" value="1"/>
</dbReference>
<evidence type="ECO:0000313" key="2">
    <source>
        <dbReference type="Proteomes" id="UP000467105"/>
    </source>
</evidence>
<dbReference type="AlphaFoldDB" id="A0A7I7YYC2"/>
<gene>
    <name evidence="1" type="ORF">MPRM_30120</name>
</gene>
<dbReference type="Proteomes" id="UP000467105">
    <property type="component" value="Chromosome"/>
</dbReference>
<keyword evidence="2" id="KW-1185">Reference proteome</keyword>
<accession>A0A7I7YYC2</accession>
<sequence length="282" mass="30611">MRTAVTRFGIVSLVVVIVGAYAASLMFYARSSSATNVFDGPAGSDGTTATLSVEEMQPNYSAVVANLAVLPGPALLDPLTHRLKEDLTLRVRSAAAPTHREYTRGMLPGVFPVPLTLAGHLERWPFDHYRSGPIEVQLFHGGGTTPELVPVTFVDHLSGWQVGASKPSDNAPYRLNLRRAPSTAAFAIVVIGVLVTIAVLALFVAIQTVRDRRKFQPPMTTWYGAMLFAVVPLRNALPGSPPFGSWIDLTVVIWVLVALAVAMSLYISCWWRHLRPDADKPA</sequence>
<name>A0A7I7YYC2_9MYCO</name>
<dbReference type="InterPro" id="IPR027948">
    <property type="entry name" value="DUF4436"/>
</dbReference>
<dbReference type="OrthoDB" id="8438075at2"/>
<protein>
    <submittedName>
        <fullName evidence="1">DUF4436 domain-containing protein</fullName>
    </submittedName>
</protein>
<dbReference type="PANTHER" id="PTHR37330:SF1">
    <property type="entry name" value="CONSERVED TRANSMEMBRANE PROTEIN-RELATED"/>
    <property type="match status" value="1"/>
</dbReference>
<dbReference type="Pfam" id="PF14494">
    <property type="entry name" value="DUF4436"/>
    <property type="match status" value="1"/>
</dbReference>
<evidence type="ECO:0000313" key="1">
    <source>
        <dbReference type="EMBL" id="BBZ45731.1"/>
    </source>
</evidence>